<dbReference type="EMBL" id="BGPR01004431">
    <property type="protein sequence ID" value="GBM99592.1"/>
    <property type="molecule type" value="Genomic_DNA"/>
</dbReference>
<accession>A0A4Y2KDV8</accession>
<keyword evidence="2" id="KW-1185">Reference proteome</keyword>
<evidence type="ECO:0000313" key="1">
    <source>
        <dbReference type="EMBL" id="GBM99592.1"/>
    </source>
</evidence>
<comment type="caution">
    <text evidence="1">The sequence shown here is derived from an EMBL/GenBank/DDBJ whole genome shotgun (WGS) entry which is preliminary data.</text>
</comment>
<sequence>MVSSSCMTTPILFPKLKNCRKGSSGKSGATAHTAQIWYPIWVPNTYLEQGSLQKSDVKTAAKSCINRQACDFYQAGLNKLVLRSDK</sequence>
<dbReference type="Proteomes" id="UP000499080">
    <property type="component" value="Unassembled WGS sequence"/>
</dbReference>
<dbReference type="AlphaFoldDB" id="A0A4Y2KDV8"/>
<protein>
    <submittedName>
        <fullName evidence="1">Uncharacterized protein</fullName>
    </submittedName>
</protein>
<name>A0A4Y2KDV8_ARAVE</name>
<proteinExistence type="predicted"/>
<gene>
    <name evidence="1" type="ORF">AVEN_261893_1</name>
</gene>
<evidence type="ECO:0000313" key="2">
    <source>
        <dbReference type="Proteomes" id="UP000499080"/>
    </source>
</evidence>
<organism evidence="1 2">
    <name type="scientific">Araneus ventricosus</name>
    <name type="common">Orbweaver spider</name>
    <name type="synonym">Epeira ventricosa</name>
    <dbReference type="NCBI Taxonomy" id="182803"/>
    <lineage>
        <taxon>Eukaryota</taxon>
        <taxon>Metazoa</taxon>
        <taxon>Ecdysozoa</taxon>
        <taxon>Arthropoda</taxon>
        <taxon>Chelicerata</taxon>
        <taxon>Arachnida</taxon>
        <taxon>Araneae</taxon>
        <taxon>Araneomorphae</taxon>
        <taxon>Entelegynae</taxon>
        <taxon>Araneoidea</taxon>
        <taxon>Araneidae</taxon>
        <taxon>Araneus</taxon>
    </lineage>
</organism>
<reference evidence="1 2" key="1">
    <citation type="journal article" date="2019" name="Sci. Rep.">
        <title>Orb-weaving spider Araneus ventricosus genome elucidates the spidroin gene catalogue.</title>
        <authorList>
            <person name="Kono N."/>
            <person name="Nakamura H."/>
            <person name="Ohtoshi R."/>
            <person name="Moran D.A.P."/>
            <person name="Shinohara A."/>
            <person name="Yoshida Y."/>
            <person name="Fujiwara M."/>
            <person name="Mori M."/>
            <person name="Tomita M."/>
            <person name="Arakawa K."/>
        </authorList>
    </citation>
    <scope>NUCLEOTIDE SEQUENCE [LARGE SCALE GENOMIC DNA]</scope>
</reference>
<dbReference type="OrthoDB" id="6431520at2759"/>